<dbReference type="CDD" id="cd08474">
    <property type="entry name" value="PBP2_CrgA_like_5"/>
    <property type="match status" value="1"/>
</dbReference>
<dbReference type="SUPFAM" id="SSF53850">
    <property type="entry name" value="Periplasmic binding protein-like II"/>
    <property type="match status" value="1"/>
</dbReference>
<sequence length="307" mass="33326">MPSYSRHDLADLSAFAAICRRGSFRLAATELGVSTSALSHALRNLEDRLGVKLLNRTTRSVAPTEAGSRLAAQLDQSFGEIGEALSELGRYRSGPLGGLRINVPRDASRLLLSPVLARYLEDCPGVKIEVVVDNNMVDIVKAGFDAGIRFGDTVPQDMVCTPLTPPLRWVVVGAPTYLGRHGTPKTPEDLLRHACIRLRLGDQTLYRWEFGQAPRAQAIDVPGALIVNETDMALDAALDGIGLAYCLERYAEPHLRAGRLRRVLDEWSPAGAPLVMYYPSRRQLAPALSRLIEAIRAANGLPGALDG</sequence>
<feature type="domain" description="HTH lysR-type" evidence="5">
    <location>
        <begin position="7"/>
        <end position="64"/>
    </location>
</feature>
<dbReference type="RefSeq" id="WP_061071291.1">
    <property type="nucleotide sequence ID" value="NZ_CP014060.2"/>
</dbReference>
<reference evidence="7" key="1">
    <citation type="submission" date="2015-12" db="EMBL/GenBank/DDBJ databases">
        <title>FDA dAtabase for Regulatory Grade micrObial Sequences (FDA-ARGOS): Supporting development and validation of Infectious Disease Dx tests.</title>
        <authorList>
            <person name="Case J."/>
            <person name="Tallon L."/>
            <person name="Sadzewicz L."/>
            <person name="Sengamalay N."/>
            <person name="Ott S."/>
            <person name="Godinez A."/>
            <person name="Nagaraj S."/>
            <person name="Nadendla S."/>
            <person name="Sichtig H."/>
        </authorList>
    </citation>
    <scope>NUCLEOTIDE SEQUENCE [LARGE SCALE GENOMIC DNA]</scope>
    <source>
        <strain evidence="7">FDAARGOS_147</strain>
    </source>
</reference>
<comment type="similarity">
    <text evidence="1">Belongs to the LysR transcriptional regulatory family.</text>
</comment>
<dbReference type="SUPFAM" id="SSF46785">
    <property type="entry name" value="Winged helix' DNA-binding domain"/>
    <property type="match status" value="1"/>
</dbReference>
<dbReference type="InterPro" id="IPR058163">
    <property type="entry name" value="LysR-type_TF_proteobact-type"/>
</dbReference>
<dbReference type="FunFam" id="1.10.10.10:FF:000001">
    <property type="entry name" value="LysR family transcriptional regulator"/>
    <property type="match status" value="1"/>
</dbReference>
<dbReference type="InterPro" id="IPR005119">
    <property type="entry name" value="LysR_subst-bd"/>
</dbReference>
<evidence type="ECO:0000256" key="4">
    <source>
        <dbReference type="ARBA" id="ARBA00023163"/>
    </source>
</evidence>
<evidence type="ECO:0000313" key="6">
    <source>
        <dbReference type="EMBL" id="AMG35301.1"/>
    </source>
</evidence>
<dbReference type="EMBL" id="CP014060">
    <property type="protein sequence ID" value="AMG35301.1"/>
    <property type="molecule type" value="Genomic_DNA"/>
</dbReference>
<dbReference type="PANTHER" id="PTHR30537">
    <property type="entry name" value="HTH-TYPE TRANSCRIPTIONAL REGULATOR"/>
    <property type="match status" value="1"/>
</dbReference>
<evidence type="ECO:0000256" key="1">
    <source>
        <dbReference type="ARBA" id="ARBA00009437"/>
    </source>
</evidence>
<dbReference type="Gene3D" id="1.10.10.10">
    <property type="entry name" value="Winged helix-like DNA-binding domain superfamily/Winged helix DNA-binding domain"/>
    <property type="match status" value="1"/>
</dbReference>
<protein>
    <submittedName>
        <fullName evidence="6">LysR family transcriptional regulator</fullName>
    </submittedName>
</protein>
<dbReference type="Pfam" id="PF03466">
    <property type="entry name" value="LysR_substrate"/>
    <property type="match status" value="1"/>
</dbReference>
<dbReference type="PANTHER" id="PTHR30537:SF1">
    <property type="entry name" value="HTH-TYPE TRANSCRIPTIONAL REGULATOR PGRR"/>
    <property type="match status" value="1"/>
</dbReference>
<dbReference type="GO" id="GO:0043565">
    <property type="term" value="F:sequence-specific DNA binding"/>
    <property type="evidence" value="ECO:0007669"/>
    <property type="project" value="TreeGrafter"/>
</dbReference>
<dbReference type="Gene3D" id="3.40.190.290">
    <property type="match status" value="1"/>
</dbReference>
<dbReference type="Proteomes" id="UP000060602">
    <property type="component" value="Chromosome"/>
</dbReference>
<evidence type="ECO:0000256" key="2">
    <source>
        <dbReference type="ARBA" id="ARBA00023015"/>
    </source>
</evidence>
<dbReference type="InterPro" id="IPR000847">
    <property type="entry name" value="LysR_HTH_N"/>
</dbReference>
<dbReference type="AlphaFoldDB" id="A0A120LGV9"/>
<dbReference type="GO" id="GO:0006351">
    <property type="term" value="P:DNA-templated transcription"/>
    <property type="evidence" value="ECO:0007669"/>
    <property type="project" value="TreeGrafter"/>
</dbReference>
<proteinExistence type="inferred from homology"/>
<gene>
    <name evidence="6" type="ORF">AL504_04150</name>
</gene>
<accession>A0A120LGV9</accession>
<dbReference type="InterPro" id="IPR036388">
    <property type="entry name" value="WH-like_DNA-bd_sf"/>
</dbReference>
<keyword evidence="4" id="KW-0804">Transcription</keyword>
<dbReference type="PROSITE" id="PS50931">
    <property type="entry name" value="HTH_LYSR"/>
    <property type="match status" value="1"/>
</dbReference>
<organism evidence="6 7">
    <name type="scientific">Alcaligenes xylosoxydans xylosoxydans</name>
    <name type="common">Achromobacter xylosoxidans</name>
    <dbReference type="NCBI Taxonomy" id="85698"/>
    <lineage>
        <taxon>Bacteria</taxon>
        <taxon>Pseudomonadati</taxon>
        <taxon>Pseudomonadota</taxon>
        <taxon>Betaproteobacteria</taxon>
        <taxon>Burkholderiales</taxon>
        <taxon>Alcaligenaceae</taxon>
        <taxon>Achromobacter</taxon>
    </lineage>
</organism>
<evidence type="ECO:0000256" key="3">
    <source>
        <dbReference type="ARBA" id="ARBA00023125"/>
    </source>
</evidence>
<evidence type="ECO:0000259" key="5">
    <source>
        <dbReference type="PROSITE" id="PS50931"/>
    </source>
</evidence>
<dbReference type="Pfam" id="PF00126">
    <property type="entry name" value="HTH_1"/>
    <property type="match status" value="1"/>
</dbReference>
<name>A0A120LGV9_ALCXX</name>
<keyword evidence="3" id="KW-0238">DNA-binding</keyword>
<dbReference type="GO" id="GO:0003700">
    <property type="term" value="F:DNA-binding transcription factor activity"/>
    <property type="evidence" value="ECO:0007669"/>
    <property type="project" value="InterPro"/>
</dbReference>
<keyword evidence="2" id="KW-0805">Transcription regulation</keyword>
<evidence type="ECO:0000313" key="7">
    <source>
        <dbReference type="Proteomes" id="UP000060602"/>
    </source>
</evidence>
<dbReference type="InterPro" id="IPR036390">
    <property type="entry name" value="WH_DNA-bd_sf"/>
</dbReference>